<dbReference type="SFLD" id="SFLDG00358">
    <property type="entry name" value="Main_(cytGST)"/>
    <property type="match status" value="1"/>
</dbReference>
<accession>A0A089YB07</accession>
<evidence type="ECO:0000259" key="1">
    <source>
        <dbReference type="PROSITE" id="PS50404"/>
    </source>
</evidence>
<sequence length="219" mass="24121">MLKLHGFPVSNYYNMVKLALLEKGVPFEEVQFFSGQTSQTLAVSPRGKVPVLETEHGFLSETSVILEYIEQTQSGKALLPADPFARAKVRELMKEIELYIELPARSCYGEAFFGMPTEPLIKEKARTELLAGFATLKRNGRFAPYLAGSELTLADVMFVFSVDLAVAVGKKVLNLDLLAECAEAGTLLAKLGENGHMAKIQADKDAAMPAFLEMMRARK</sequence>
<dbReference type="PROSITE" id="PS50404">
    <property type="entry name" value="GST_NTER"/>
    <property type="match status" value="1"/>
</dbReference>
<keyword evidence="4" id="KW-1185">Reference proteome</keyword>
<name>A0A089YB07_9PSED</name>
<gene>
    <name evidence="3" type="ORF">LK03_06870</name>
</gene>
<dbReference type="CDD" id="cd00570">
    <property type="entry name" value="GST_N_family"/>
    <property type="match status" value="1"/>
</dbReference>
<dbReference type="Gene3D" id="1.20.1050.10">
    <property type="match status" value="1"/>
</dbReference>
<dbReference type="SFLD" id="SFLDS00019">
    <property type="entry name" value="Glutathione_Transferase_(cytos"/>
    <property type="match status" value="1"/>
</dbReference>
<dbReference type="Proteomes" id="UP000029493">
    <property type="component" value="Chromosome"/>
</dbReference>
<dbReference type="OrthoDB" id="5242791at2"/>
<dbReference type="InterPro" id="IPR036249">
    <property type="entry name" value="Thioredoxin-like_sf"/>
</dbReference>
<evidence type="ECO:0000313" key="3">
    <source>
        <dbReference type="EMBL" id="AIR89008.1"/>
    </source>
</evidence>
<dbReference type="Pfam" id="PF13417">
    <property type="entry name" value="GST_N_3"/>
    <property type="match status" value="1"/>
</dbReference>
<dbReference type="PANTHER" id="PTHR43968">
    <property type="match status" value="1"/>
</dbReference>
<feature type="domain" description="GST N-terminal" evidence="1">
    <location>
        <begin position="1"/>
        <end position="77"/>
    </location>
</feature>
<dbReference type="RefSeq" id="WP_038411635.1">
    <property type="nucleotide sequence ID" value="NZ_CP009455.1"/>
</dbReference>
<dbReference type="AlphaFoldDB" id="A0A089YB07"/>
<organism evidence="3 4">
    <name type="scientific">Pseudomonas cremoricolorata</name>
    <dbReference type="NCBI Taxonomy" id="157783"/>
    <lineage>
        <taxon>Bacteria</taxon>
        <taxon>Pseudomonadati</taxon>
        <taxon>Pseudomonadota</taxon>
        <taxon>Gammaproteobacteria</taxon>
        <taxon>Pseudomonadales</taxon>
        <taxon>Pseudomonadaceae</taxon>
        <taxon>Pseudomonas</taxon>
    </lineage>
</organism>
<dbReference type="GO" id="GO:0005737">
    <property type="term" value="C:cytoplasm"/>
    <property type="evidence" value="ECO:0007669"/>
    <property type="project" value="TreeGrafter"/>
</dbReference>
<dbReference type="PANTHER" id="PTHR43968:SF6">
    <property type="entry name" value="GLUTATHIONE S-TRANSFERASE OMEGA"/>
    <property type="match status" value="1"/>
</dbReference>
<feature type="domain" description="GST C-terminal" evidence="2">
    <location>
        <begin position="82"/>
        <end position="211"/>
    </location>
</feature>
<dbReference type="eggNOG" id="COG0625">
    <property type="taxonomic scope" value="Bacteria"/>
</dbReference>
<dbReference type="PROSITE" id="PS50405">
    <property type="entry name" value="GST_CTER"/>
    <property type="match status" value="1"/>
</dbReference>
<dbReference type="InterPro" id="IPR050983">
    <property type="entry name" value="GST_Omega/HSP26"/>
</dbReference>
<dbReference type="SUPFAM" id="SSF52833">
    <property type="entry name" value="Thioredoxin-like"/>
    <property type="match status" value="1"/>
</dbReference>
<reference evidence="3 4" key="1">
    <citation type="submission" date="2014-09" db="EMBL/GenBank/DDBJ databases">
        <authorList>
            <person name="Chan K.-G."/>
        </authorList>
    </citation>
    <scope>NUCLEOTIDE SEQUENCE [LARGE SCALE GENOMIC DNA]</scope>
    <source>
        <strain evidence="3 4">ND07</strain>
    </source>
</reference>
<dbReference type="SUPFAM" id="SSF47616">
    <property type="entry name" value="GST C-terminal domain-like"/>
    <property type="match status" value="1"/>
</dbReference>
<dbReference type="Gene3D" id="3.40.30.10">
    <property type="entry name" value="Glutaredoxin"/>
    <property type="match status" value="1"/>
</dbReference>
<dbReference type="InterPro" id="IPR040079">
    <property type="entry name" value="Glutathione_S-Trfase"/>
</dbReference>
<dbReference type="STRING" id="157783.LK03_06870"/>
<keyword evidence="3" id="KW-0808">Transferase</keyword>
<dbReference type="InterPro" id="IPR036282">
    <property type="entry name" value="Glutathione-S-Trfase_C_sf"/>
</dbReference>
<proteinExistence type="predicted"/>
<evidence type="ECO:0000313" key="4">
    <source>
        <dbReference type="Proteomes" id="UP000029493"/>
    </source>
</evidence>
<dbReference type="KEGG" id="psw:LK03_06870"/>
<evidence type="ECO:0000259" key="2">
    <source>
        <dbReference type="PROSITE" id="PS50405"/>
    </source>
</evidence>
<dbReference type="EMBL" id="CP009455">
    <property type="protein sequence ID" value="AIR89008.1"/>
    <property type="molecule type" value="Genomic_DNA"/>
</dbReference>
<dbReference type="InterPro" id="IPR010987">
    <property type="entry name" value="Glutathione-S-Trfase_C-like"/>
</dbReference>
<dbReference type="GO" id="GO:0016740">
    <property type="term" value="F:transferase activity"/>
    <property type="evidence" value="ECO:0007669"/>
    <property type="project" value="UniProtKB-KW"/>
</dbReference>
<protein>
    <submittedName>
        <fullName evidence="3">Glutathione S-transferase</fullName>
    </submittedName>
</protein>
<dbReference type="InterPro" id="IPR004045">
    <property type="entry name" value="Glutathione_S-Trfase_N"/>
</dbReference>